<dbReference type="GO" id="GO:0009927">
    <property type="term" value="F:histidine phosphotransfer kinase activity"/>
    <property type="evidence" value="ECO:0007669"/>
    <property type="project" value="TreeGrafter"/>
</dbReference>
<dbReference type="PROSITE" id="PS50110">
    <property type="entry name" value="RESPONSE_REGULATORY"/>
    <property type="match status" value="3"/>
</dbReference>
<dbReference type="SMART" id="SM00388">
    <property type="entry name" value="HisKA"/>
    <property type="match status" value="1"/>
</dbReference>
<proteinExistence type="predicted"/>
<dbReference type="InterPro" id="IPR036097">
    <property type="entry name" value="HisK_dim/P_sf"/>
</dbReference>
<dbReference type="InterPro" id="IPR006189">
    <property type="entry name" value="CHASE_dom"/>
</dbReference>
<evidence type="ECO:0000256" key="3">
    <source>
        <dbReference type="ARBA" id="ARBA00012438"/>
    </source>
</evidence>
<dbReference type="SUPFAM" id="SSF47384">
    <property type="entry name" value="Homodimeric domain of signal transducing histidine kinase"/>
    <property type="match status" value="1"/>
</dbReference>
<dbReference type="Pfam" id="PF02518">
    <property type="entry name" value="HATPase_c"/>
    <property type="match status" value="1"/>
</dbReference>
<evidence type="ECO:0000256" key="10">
    <source>
        <dbReference type="ARBA" id="ARBA00023136"/>
    </source>
</evidence>
<dbReference type="SMART" id="SM00448">
    <property type="entry name" value="REC"/>
    <property type="match status" value="3"/>
</dbReference>
<dbReference type="Gene3D" id="3.30.450.20">
    <property type="entry name" value="PAS domain"/>
    <property type="match status" value="2"/>
</dbReference>
<protein>
    <recommendedName>
        <fullName evidence="3">histidine kinase</fullName>
        <ecNumber evidence="3">2.7.13.3</ecNumber>
    </recommendedName>
</protein>
<dbReference type="InterPro" id="IPR003661">
    <property type="entry name" value="HisK_dim/P_dom"/>
</dbReference>
<evidence type="ECO:0000259" key="14">
    <source>
        <dbReference type="PROSITE" id="PS50110"/>
    </source>
</evidence>
<feature type="domain" description="PAS" evidence="15">
    <location>
        <begin position="462"/>
        <end position="514"/>
    </location>
</feature>
<dbReference type="Pfam" id="PF08448">
    <property type="entry name" value="PAS_4"/>
    <property type="match status" value="1"/>
</dbReference>
<evidence type="ECO:0000256" key="12">
    <source>
        <dbReference type="SAM" id="Phobius"/>
    </source>
</evidence>
<dbReference type="PROSITE" id="PS50839">
    <property type="entry name" value="CHASE"/>
    <property type="match status" value="1"/>
</dbReference>
<keyword evidence="5" id="KW-0808">Transferase</keyword>
<dbReference type="CDD" id="cd00130">
    <property type="entry name" value="PAS"/>
    <property type="match status" value="2"/>
</dbReference>
<dbReference type="SMART" id="SM00086">
    <property type="entry name" value="PAC"/>
    <property type="match status" value="2"/>
</dbReference>
<evidence type="ECO:0000259" key="17">
    <source>
        <dbReference type="PROSITE" id="PS50839"/>
    </source>
</evidence>
<dbReference type="InterPro" id="IPR035965">
    <property type="entry name" value="PAS-like_dom_sf"/>
</dbReference>
<dbReference type="Pfam" id="PF00072">
    <property type="entry name" value="Response_reg"/>
    <property type="match status" value="3"/>
</dbReference>
<dbReference type="InterPro" id="IPR013767">
    <property type="entry name" value="PAS_fold"/>
</dbReference>
<dbReference type="InterPro" id="IPR005467">
    <property type="entry name" value="His_kinase_dom"/>
</dbReference>
<dbReference type="CDD" id="cd17546">
    <property type="entry name" value="REC_hyHK_CKI1_RcsC-like"/>
    <property type="match status" value="1"/>
</dbReference>
<dbReference type="InterPro" id="IPR042240">
    <property type="entry name" value="CHASE_sf"/>
</dbReference>
<evidence type="ECO:0000256" key="8">
    <source>
        <dbReference type="ARBA" id="ARBA00022989"/>
    </source>
</evidence>
<feature type="transmembrane region" description="Helical" evidence="12">
    <location>
        <begin position="12"/>
        <end position="32"/>
    </location>
</feature>
<dbReference type="Gene3D" id="1.10.287.130">
    <property type="match status" value="1"/>
</dbReference>
<feature type="domain" description="Response regulatory" evidence="14">
    <location>
        <begin position="853"/>
        <end position="965"/>
    </location>
</feature>
<dbReference type="EC" id="2.7.13.3" evidence="3"/>
<evidence type="ECO:0000313" key="19">
    <source>
        <dbReference type="Proteomes" id="UP000461288"/>
    </source>
</evidence>
<keyword evidence="4 11" id="KW-0597">Phosphoprotein</keyword>
<keyword evidence="7" id="KW-0418">Kinase</keyword>
<dbReference type="Gene3D" id="3.30.450.350">
    <property type="entry name" value="CHASE domain"/>
    <property type="match status" value="1"/>
</dbReference>
<feature type="domain" description="Histidine kinase" evidence="13">
    <location>
        <begin position="607"/>
        <end position="833"/>
    </location>
</feature>
<dbReference type="SMART" id="SM00091">
    <property type="entry name" value="PAS"/>
    <property type="match status" value="2"/>
</dbReference>
<feature type="domain" description="PAC" evidence="16">
    <location>
        <begin position="539"/>
        <end position="589"/>
    </location>
</feature>
<dbReference type="SMART" id="SM01079">
    <property type="entry name" value="CHASE"/>
    <property type="match status" value="1"/>
</dbReference>
<dbReference type="InterPro" id="IPR000014">
    <property type="entry name" value="PAS"/>
</dbReference>
<comment type="subcellular location">
    <subcellularLocation>
        <location evidence="2">Membrane</location>
    </subcellularLocation>
</comment>
<dbReference type="AlphaFoldDB" id="A0A7X3KVI6"/>
<dbReference type="PRINTS" id="PR00344">
    <property type="entry name" value="BCTRLSENSOR"/>
</dbReference>
<feature type="modified residue" description="4-aspartylphosphate" evidence="11">
    <location>
        <position position="1158"/>
    </location>
</feature>
<evidence type="ECO:0000259" key="15">
    <source>
        <dbReference type="PROSITE" id="PS50112"/>
    </source>
</evidence>
<feature type="modified residue" description="4-aspartylphosphate" evidence="11">
    <location>
        <position position="902"/>
    </location>
</feature>
<evidence type="ECO:0000256" key="9">
    <source>
        <dbReference type="ARBA" id="ARBA00023012"/>
    </source>
</evidence>
<dbReference type="InterPro" id="IPR004358">
    <property type="entry name" value="Sig_transdc_His_kin-like_C"/>
</dbReference>
<accession>A0A7X3KVI6</accession>
<dbReference type="SMART" id="SM00387">
    <property type="entry name" value="HATPase_c"/>
    <property type="match status" value="1"/>
</dbReference>
<organism evidence="18 19">
    <name type="scientific">Metapseudomonas otitidis</name>
    <dbReference type="NCBI Taxonomy" id="319939"/>
    <lineage>
        <taxon>Bacteria</taxon>
        <taxon>Pseudomonadati</taxon>
        <taxon>Pseudomonadota</taxon>
        <taxon>Gammaproteobacteria</taxon>
        <taxon>Pseudomonadales</taxon>
        <taxon>Pseudomonadaceae</taxon>
        <taxon>Metapseudomonas</taxon>
    </lineage>
</organism>
<dbReference type="InterPro" id="IPR011006">
    <property type="entry name" value="CheY-like_superfamily"/>
</dbReference>
<dbReference type="Pfam" id="PF03924">
    <property type="entry name" value="CHASE"/>
    <property type="match status" value="1"/>
</dbReference>
<feature type="domain" description="CHASE" evidence="17">
    <location>
        <begin position="140"/>
        <end position="243"/>
    </location>
</feature>
<keyword evidence="8 12" id="KW-1133">Transmembrane helix</keyword>
<dbReference type="PANTHER" id="PTHR43047:SF72">
    <property type="entry name" value="OSMOSENSING HISTIDINE PROTEIN KINASE SLN1"/>
    <property type="match status" value="1"/>
</dbReference>
<dbReference type="Pfam" id="PF00989">
    <property type="entry name" value="PAS"/>
    <property type="match status" value="1"/>
</dbReference>
<dbReference type="GO" id="GO:0000155">
    <property type="term" value="F:phosphorelay sensor kinase activity"/>
    <property type="evidence" value="ECO:0007669"/>
    <property type="project" value="InterPro"/>
</dbReference>
<keyword evidence="6 12" id="KW-0812">Transmembrane</keyword>
<feature type="modified residue" description="4-aspartylphosphate" evidence="11">
    <location>
        <position position="1022"/>
    </location>
</feature>
<evidence type="ECO:0000256" key="11">
    <source>
        <dbReference type="PROSITE-ProRule" id="PRU00169"/>
    </source>
</evidence>
<dbReference type="PROSITE" id="PS50109">
    <property type="entry name" value="HIS_KIN"/>
    <property type="match status" value="1"/>
</dbReference>
<dbReference type="InterPro" id="IPR036890">
    <property type="entry name" value="HATPase_C_sf"/>
</dbReference>
<dbReference type="FunFam" id="3.30.565.10:FF:000010">
    <property type="entry name" value="Sensor histidine kinase RcsC"/>
    <property type="match status" value="1"/>
</dbReference>
<dbReference type="CDD" id="cd00082">
    <property type="entry name" value="HisKA"/>
    <property type="match status" value="1"/>
</dbReference>
<dbReference type="Gene3D" id="3.30.565.10">
    <property type="entry name" value="Histidine kinase-like ATPase, C-terminal domain"/>
    <property type="match status" value="1"/>
</dbReference>
<dbReference type="Gene3D" id="3.40.50.2300">
    <property type="match status" value="3"/>
</dbReference>
<dbReference type="NCBIfam" id="TIGR00229">
    <property type="entry name" value="sensory_box"/>
    <property type="match status" value="2"/>
</dbReference>
<evidence type="ECO:0000256" key="1">
    <source>
        <dbReference type="ARBA" id="ARBA00000085"/>
    </source>
</evidence>
<dbReference type="InterPro" id="IPR000700">
    <property type="entry name" value="PAS-assoc_C"/>
</dbReference>
<dbReference type="GO" id="GO:0005886">
    <property type="term" value="C:plasma membrane"/>
    <property type="evidence" value="ECO:0007669"/>
    <property type="project" value="TreeGrafter"/>
</dbReference>
<dbReference type="PANTHER" id="PTHR43047">
    <property type="entry name" value="TWO-COMPONENT HISTIDINE PROTEIN KINASE"/>
    <property type="match status" value="1"/>
</dbReference>
<dbReference type="RefSeq" id="WP_160481376.1">
    <property type="nucleotide sequence ID" value="NZ_WTFN01000036.1"/>
</dbReference>
<evidence type="ECO:0000256" key="6">
    <source>
        <dbReference type="ARBA" id="ARBA00022692"/>
    </source>
</evidence>
<dbReference type="PROSITE" id="PS50113">
    <property type="entry name" value="PAC"/>
    <property type="match status" value="1"/>
</dbReference>
<gene>
    <name evidence="18" type="ORF">GO594_15930</name>
</gene>
<dbReference type="InterPro" id="IPR001610">
    <property type="entry name" value="PAC"/>
</dbReference>
<dbReference type="InterPro" id="IPR001789">
    <property type="entry name" value="Sig_transdc_resp-reg_receiver"/>
</dbReference>
<evidence type="ECO:0000256" key="5">
    <source>
        <dbReference type="ARBA" id="ARBA00022679"/>
    </source>
</evidence>
<name>A0A7X3KVI6_9GAMM</name>
<evidence type="ECO:0000256" key="2">
    <source>
        <dbReference type="ARBA" id="ARBA00004370"/>
    </source>
</evidence>
<dbReference type="CDD" id="cd00156">
    <property type="entry name" value="REC"/>
    <property type="match status" value="1"/>
</dbReference>
<dbReference type="InterPro" id="IPR003594">
    <property type="entry name" value="HATPase_dom"/>
</dbReference>
<evidence type="ECO:0000259" key="16">
    <source>
        <dbReference type="PROSITE" id="PS50113"/>
    </source>
</evidence>
<feature type="domain" description="PAS" evidence="15">
    <location>
        <begin position="350"/>
        <end position="404"/>
    </location>
</feature>
<feature type="domain" description="Response regulatory" evidence="14">
    <location>
        <begin position="973"/>
        <end position="1090"/>
    </location>
</feature>
<sequence length="1236" mass="136788">MDDRPRIPDRKPWLPVAAAMVLLVALGALVVWQWQAQRARYEAENQQRFDMAVDEVAQRISDRMRAYEVVLRGMSGLLAGSDEVSADEWARAVDQLQLQDRYPGIQALGWSRYLAPADLPAYPDEEEGRADARLFPPGERERYLVITYISPLDWRNKRALGFDMLSEPMRRQAVQAAIDSGEARLTGPIVLRQDEDNSPLKGLVLFMPVYGRDTLATTAERREAFIGTVYGAFRVQDLMAGILGSRARLFDIDLADSQYPDQPLLDPPDAAEPTPYQGERALRLFGRDWQLKVAGTSAYASLQSDGGLRFTLFGGLAAAALLSLLAGGYLYLRERELVASSEAAALLSEREADLRSLVARLPVATLVCDGDGRIELGNDSAGELLGCEPAWLEGQQVRRFLPDSAGLDALAVESDNQGASEYEVRRDDGRSVPVALRLTRLDRADGRRYLINLLDLQARRSAEERFRLVVEASPNAILLVDTGGRIAMVNRQVEQMFGYSRQELLGERVERLLPVALREAHVGLRQGFQANPEPRRMGGNRELFGQHRDGHMIPLEVGLSPIRSDSETWVQAVVIDITERKVAEQRLREQAEQLMLANRYKSEFLANMSHELRTPLNSILILSDQLRQNAAGNLTDKQSRHADIIHRAGSDLLQLINDVLDLAKVEAGRMQLRLEPLNVQDMLVELDASLRPMAELKGLQLVSRVDPGVPWVIHSDRVRLHQILRNLLSNALKFTDHGEVELTVSVDAQDLGPGREMLRFSVRDTGIGIDPEQHERVFQAFQQIDGSTSRRFGGTGLGLAITRQLVLALDGQISLRSRLGEGACFTVCLPVAVGSVEPEVQPVEPVRSGEGPTVLIVEDDAGFAAVIAEAAQGHGFSTVLCSNGRQAVALLQEERYAAVILDILLPDLSGWQIYRRLRGLPNHRGTPVHIISCVPQPPDWSDSDTRYLVKPIGRTELEQVFGGLGEPDVQGHRVLLVEDVEVERDHYREHLQQLGFEVVAVGTAEQAVVAYEANSFAAIVVDLNLPDLDGFELLDRLDARRSLRNVRVVVNTGLDVGQQHLQRLRRYSATLVPKSATDQAALGEAVQGFLDSLHTQPATDGHSALEGARVLLVDDDVRNIYALTALLDEAGLRVTPARDGKEAIACFQREPFDLILMDMAMPNMDGYTATRKLKEEHGCHIPVIALTAHAMKGDREKCITAGADDYLAKPVNRQELLDMLERWLEAAGGRHDAALA</sequence>
<dbReference type="SUPFAM" id="SSF55785">
    <property type="entry name" value="PYP-like sensor domain (PAS domain)"/>
    <property type="match status" value="2"/>
</dbReference>
<reference evidence="18 19" key="1">
    <citation type="submission" date="2019-12" db="EMBL/GenBank/DDBJ databases">
        <title>Draft genome sequence of Pseudomonas otitidis recovered from a chicken carcass.</title>
        <authorList>
            <person name="Vieira T.R."/>
            <person name="Oliviera E.F.C."/>
            <person name="Silva N.M.V."/>
            <person name="Sambrano G.E."/>
            <person name="Cibulski S.P."/>
            <person name="Cardoso M.R.I."/>
        </authorList>
    </citation>
    <scope>NUCLEOTIDE SEQUENCE [LARGE SCALE GENOMIC DNA]</scope>
    <source>
        <strain evidence="18 19">25_K</strain>
    </source>
</reference>
<dbReference type="SUPFAM" id="SSF55874">
    <property type="entry name" value="ATPase domain of HSP90 chaperone/DNA topoisomerase II/histidine kinase"/>
    <property type="match status" value="1"/>
</dbReference>
<keyword evidence="10 12" id="KW-0472">Membrane</keyword>
<dbReference type="CDD" id="cd16922">
    <property type="entry name" value="HATPase_EvgS-ArcB-TorS-like"/>
    <property type="match status" value="1"/>
</dbReference>
<feature type="domain" description="Response regulatory" evidence="14">
    <location>
        <begin position="1109"/>
        <end position="1224"/>
    </location>
</feature>
<dbReference type="Proteomes" id="UP000461288">
    <property type="component" value="Unassembled WGS sequence"/>
</dbReference>
<dbReference type="PROSITE" id="PS50112">
    <property type="entry name" value="PAS"/>
    <property type="match status" value="2"/>
</dbReference>
<dbReference type="SUPFAM" id="SSF52172">
    <property type="entry name" value="CheY-like"/>
    <property type="match status" value="3"/>
</dbReference>
<dbReference type="EMBL" id="WTFN01000036">
    <property type="protein sequence ID" value="MWK57472.1"/>
    <property type="molecule type" value="Genomic_DNA"/>
</dbReference>
<evidence type="ECO:0000256" key="4">
    <source>
        <dbReference type="ARBA" id="ARBA00022553"/>
    </source>
</evidence>
<dbReference type="Pfam" id="PF00512">
    <property type="entry name" value="HisKA"/>
    <property type="match status" value="1"/>
</dbReference>
<comment type="caution">
    <text evidence="18">The sequence shown here is derived from an EMBL/GenBank/DDBJ whole genome shotgun (WGS) entry which is preliminary data.</text>
</comment>
<keyword evidence="9" id="KW-0902">Two-component regulatory system</keyword>
<evidence type="ECO:0000256" key="7">
    <source>
        <dbReference type="ARBA" id="ARBA00022777"/>
    </source>
</evidence>
<comment type="catalytic activity">
    <reaction evidence="1">
        <text>ATP + protein L-histidine = ADP + protein N-phospho-L-histidine.</text>
        <dbReference type="EC" id="2.7.13.3"/>
    </reaction>
</comment>
<dbReference type="InterPro" id="IPR013656">
    <property type="entry name" value="PAS_4"/>
</dbReference>
<evidence type="ECO:0000259" key="13">
    <source>
        <dbReference type="PROSITE" id="PS50109"/>
    </source>
</evidence>
<evidence type="ECO:0000313" key="18">
    <source>
        <dbReference type="EMBL" id="MWK57472.1"/>
    </source>
</evidence>